<proteinExistence type="predicted"/>
<dbReference type="InterPro" id="IPR057989">
    <property type="entry name" value="TPR_RPAP1/MINIYO-like"/>
</dbReference>
<gene>
    <name evidence="2" type="ORF">HanXRQr2_Chr01g0037431</name>
</gene>
<organism evidence="2 3">
    <name type="scientific">Helianthus annuus</name>
    <name type="common">Common sunflower</name>
    <dbReference type="NCBI Taxonomy" id="4232"/>
    <lineage>
        <taxon>Eukaryota</taxon>
        <taxon>Viridiplantae</taxon>
        <taxon>Streptophyta</taxon>
        <taxon>Embryophyta</taxon>
        <taxon>Tracheophyta</taxon>
        <taxon>Spermatophyta</taxon>
        <taxon>Magnoliopsida</taxon>
        <taxon>eudicotyledons</taxon>
        <taxon>Gunneridae</taxon>
        <taxon>Pentapetalae</taxon>
        <taxon>asterids</taxon>
        <taxon>campanulids</taxon>
        <taxon>Asterales</taxon>
        <taxon>Asteraceae</taxon>
        <taxon>Asteroideae</taxon>
        <taxon>Heliantheae alliance</taxon>
        <taxon>Heliantheae</taxon>
        <taxon>Helianthus</taxon>
    </lineage>
</organism>
<dbReference type="Pfam" id="PF25766">
    <property type="entry name" value="TPR_RPAP1"/>
    <property type="match status" value="1"/>
</dbReference>
<accession>A0A9K3JXZ1</accession>
<dbReference type="InterPro" id="IPR055326">
    <property type="entry name" value="MINIYO"/>
</dbReference>
<dbReference type="Gramene" id="mRNA:HanXRQr2_Chr01g0037431">
    <property type="protein sequence ID" value="CDS:HanXRQr2_Chr01g0037431.1"/>
    <property type="gene ID" value="HanXRQr2_Chr01g0037431"/>
</dbReference>
<comment type="caution">
    <text evidence="2">The sequence shown here is derived from an EMBL/GenBank/DDBJ whole genome shotgun (WGS) entry which is preliminary data.</text>
</comment>
<keyword evidence="3" id="KW-1185">Reference proteome</keyword>
<name>A0A9K3JXZ1_HELAN</name>
<dbReference type="EMBL" id="MNCJ02000316">
    <property type="protein sequence ID" value="KAF5823352.1"/>
    <property type="molecule type" value="Genomic_DNA"/>
</dbReference>
<evidence type="ECO:0000313" key="2">
    <source>
        <dbReference type="EMBL" id="KAF5823352.1"/>
    </source>
</evidence>
<dbReference type="AlphaFoldDB" id="A0A9K3JXZ1"/>
<dbReference type="PANTHER" id="PTHR47605:SF2">
    <property type="entry name" value="TRANSCRIPTIONAL ELONGATION REGULATOR MINIYO"/>
    <property type="match status" value="1"/>
</dbReference>
<dbReference type="PANTHER" id="PTHR47605">
    <property type="entry name" value="TRANSCRIPTIONAL ELONGATION REGULATOR MINIYO"/>
    <property type="match status" value="1"/>
</dbReference>
<dbReference type="Proteomes" id="UP000215914">
    <property type="component" value="Unassembled WGS sequence"/>
</dbReference>
<reference evidence="2" key="2">
    <citation type="submission" date="2020-06" db="EMBL/GenBank/DDBJ databases">
        <title>Helianthus annuus Genome sequencing and assembly Release 2.</title>
        <authorList>
            <person name="Gouzy J."/>
            <person name="Langlade N."/>
            <person name="Munos S."/>
        </authorList>
    </citation>
    <scope>NUCLEOTIDE SEQUENCE</scope>
    <source>
        <tissue evidence="2">Leaves</tissue>
    </source>
</reference>
<evidence type="ECO:0000259" key="1">
    <source>
        <dbReference type="Pfam" id="PF25766"/>
    </source>
</evidence>
<sequence length="144" mass="16686">MDILQDEKTRDIYSNLHEFYGKILDKNLLEVGWNNSVDFLKFDKEIHDSYSTFVETLVENFAGASYGDLLFGRQISMYLHRCVGAPVRLAVWNALSNIRALELLPPLEKCLARAEGYLEPLEVRNIRTYMILTYFFVNQNPSSI</sequence>
<protein>
    <submittedName>
        <fullName evidence="2">RNA polymerase II-associated protein RPAP1/Rba50/MINIYO</fullName>
    </submittedName>
</protein>
<reference evidence="2" key="1">
    <citation type="journal article" date="2017" name="Nature">
        <title>The sunflower genome provides insights into oil metabolism, flowering and Asterid evolution.</title>
        <authorList>
            <person name="Badouin H."/>
            <person name="Gouzy J."/>
            <person name="Grassa C.J."/>
            <person name="Murat F."/>
            <person name="Staton S.E."/>
            <person name="Cottret L."/>
            <person name="Lelandais-Briere C."/>
            <person name="Owens G.L."/>
            <person name="Carrere S."/>
            <person name="Mayjonade B."/>
            <person name="Legrand L."/>
            <person name="Gill N."/>
            <person name="Kane N.C."/>
            <person name="Bowers J.E."/>
            <person name="Hubner S."/>
            <person name="Bellec A."/>
            <person name="Berard A."/>
            <person name="Berges H."/>
            <person name="Blanchet N."/>
            <person name="Boniface M.C."/>
            <person name="Brunel D."/>
            <person name="Catrice O."/>
            <person name="Chaidir N."/>
            <person name="Claudel C."/>
            <person name="Donnadieu C."/>
            <person name="Faraut T."/>
            <person name="Fievet G."/>
            <person name="Helmstetter N."/>
            <person name="King M."/>
            <person name="Knapp S.J."/>
            <person name="Lai Z."/>
            <person name="Le Paslier M.C."/>
            <person name="Lippi Y."/>
            <person name="Lorenzon L."/>
            <person name="Mandel J.R."/>
            <person name="Marage G."/>
            <person name="Marchand G."/>
            <person name="Marquand E."/>
            <person name="Bret-Mestries E."/>
            <person name="Morien E."/>
            <person name="Nambeesan S."/>
            <person name="Nguyen T."/>
            <person name="Pegot-Espagnet P."/>
            <person name="Pouilly N."/>
            <person name="Raftis F."/>
            <person name="Sallet E."/>
            <person name="Schiex T."/>
            <person name="Thomas J."/>
            <person name="Vandecasteele C."/>
            <person name="Vares D."/>
            <person name="Vear F."/>
            <person name="Vautrin S."/>
            <person name="Crespi M."/>
            <person name="Mangin B."/>
            <person name="Burke J.M."/>
            <person name="Salse J."/>
            <person name="Munos S."/>
            <person name="Vincourt P."/>
            <person name="Rieseberg L.H."/>
            <person name="Langlade N.B."/>
        </authorList>
    </citation>
    <scope>NUCLEOTIDE SEQUENCE</scope>
    <source>
        <tissue evidence="2">Leaves</tissue>
    </source>
</reference>
<evidence type="ECO:0000313" key="3">
    <source>
        <dbReference type="Proteomes" id="UP000215914"/>
    </source>
</evidence>
<feature type="domain" description="RPAP1/MINIYO-like TPR repeats" evidence="1">
    <location>
        <begin position="24"/>
        <end position="123"/>
    </location>
</feature>